<comment type="caution">
    <text evidence="2">The sequence shown here is derived from an EMBL/GenBank/DDBJ whole genome shotgun (WGS) entry which is preliminary data.</text>
</comment>
<evidence type="ECO:0000259" key="1">
    <source>
        <dbReference type="Pfam" id="PF04480"/>
    </source>
</evidence>
<feature type="domain" description="DUF559" evidence="1">
    <location>
        <begin position="243"/>
        <end position="307"/>
    </location>
</feature>
<dbReference type="PANTHER" id="PTHR38590">
    <property type="entry name" value="BLL0828 PROTEIN"/>
    <property type="match status" value="1"/>
</dbReference>
<dbReference type="SUPFAM" id="SSF52980">
    <property type="entry name" value="Restriction endonuclease-like"/>
    <property type="match status" value="1"/>
</dbReference>
<reference evidence="2 3" key="1">
    <citation type="submission" date="2015-10" db="EMBL/GenBank/DDBJ databases">
        <authorList>
            <person name="Gilbert D.G."/>
        </authorList>
    </citation>
    <scope>NUCLEOTIDE SEQUENCE [LARGE SCALE GENOMIC DNA]</scope>
    <source>
        <strain evidence="2 3">NRRL B-16712</strain>
    </source>
</reference>
<dbReference type="Proteomes" id="UP000053244">
    <property type="component" value="Unassembled WGS sequence"/>
</dbReference>
<accession>A0A101JMM5</accession>
<proteinExistence type="predicted"/>
<sequence>MEPLPADAPAVITYEATAPRRPAQLIDDLLDRLDRVARELFPAWLPAAAGIDDPAGAGVVAVRSIALRAAREGDLFGPFLADLAERALRGSGAPGRFSPETRAAELAKVIARSFGRRRIAILTSLPPGLTPENEQALVSAARWLADNGGYGIWFAGGALDSVDNVARVRVRPASGATVPIEEPGADERTRDSPVGYPAIAGRPHPASRAEQSLEAALGSVDWAGGREWNQWYQAHPLTNPVRVDLLWRAERCVVEIDGAEHRDPERFAADRQRDVQLQLAGYAVLRFTNAQVVQHRDLVLSQLRQFLDGRRAEHRERAIHE</sequence>
<dbReference type="InterPro" id="IPR047216">
    <property type="entry name" value="Endonuclease_DUF559_bact"/>
</dbReference>
<dbReference type="InterPro" id="IPR011335">
    <property type="entry name" value="Restrct_endonuc-II-like"/>
</dbReference>
<evidence type="ECO:0000313" key="3">
    <source>
        <dbReference type="Proteomes" id="UP000053244"/>
    </source>
</evidence>
<keyword evidence="3" id="KW-1185">Reference proteome</keyword>
<gene>
    <name evidence="2" type="ORF">ADL15_28715</name>
</gene>
<dbReference type="AlphaFoldDB" id="A0A101JMM5"/>
<name>A0A101JMM5_9ACTN</name>
<dbReference type="Pfam" id="PF04480">
    <property type="entry name" value="DUF559"/>
    <property type="match status" value="1"/>
</dbReference>
<evidence type="ECO:0000313" key="2">
    <source>
        <dbReference type="EMBL" id="KUL29151.1"/>
    </source>
</evidence>
<dbReference type="EMBL" id="LLZH01000281">
    <property type="protein sequence ID" value="KUL29151.1"/>
    <property type="molecule type" value="Genomic_DNA"/>
</dbReference>
<dbReference type="Gene3D" id="3.40.960.10">
    <property type="entry name" value="VSR Endonuclease"/>
    <property type="match status" value="1"/>
</dbReference>
<protein>
    <recommendedName>
        <fullName evidence="1">DUF559 domain-containing protein</fullName>
    </recommendedName>
</protein>
<dbReference type="InterPro" id="IPR007569">
    <property type="entry name" value="DUF559"/>
</dbReference>
<dbReference type="PANTHER" id="PTHR38590:SF1">
    <property type="entry name" value="BLL0828 PROTEIN"/>
    <property type="match status" value="1"/>
</dbReference>
<organism evidence="2 3">
    <name type="scientific">Actinoplanes awajinensis subsp. mycoplanecinus</name>
    <dbReference type="NCBI Taxonomy" id="135947"/>
    <lineage>
        <taxon>Bacteria</taxon>
        <taxon>Bacillati</taxon>
        <taxon>Actinomycetota</taxon>
        <taxon>Actinomycetes</taxon>
        <taxon>Micromonosporales</taxon>
        <taxon>Micromonosporaceae</taxon>
        <taxon>Actinoplanes</taxon>
    </lineage>
</organism>